<dbReference type="KEGG" id="cnr:EB819_07755"/>
<dbReference type="OrthoDB" id="436461at2"/>
<gene>
    <name evidence="2" type="ORF">BHF72_2457</name>
</gene>
<dbReference type="PATRIC" id="fig|237258.4.peg.37"/>
<evidence type="ECO:0000313" key="3">
    <source>
        <dbReference type="Proteomes" id="UP000095601"/>
    </source>
</evidence>
<evidence type="ECO:0000313" key="2">
    <source>
        <dbReference type="EMBL" id="OEL11103.1"/>
    </source>
</evidence>
<name>A0A1E5UDV9_9FLAO</name>
<evidence type="ECO:0000259" key="1">
    <source>
        <dbReference type="Pfam" id="PF10593"/>
    </source>
</evidence>
<keyword evidence="3" id="KW-1185">Reference proteome</keyword>
<dbReference type="Pfam" id="PF10593">
    <property type="entry name" value="Z1"/>
    <property type="match status" value="1"/>
</dbReference>
<dbReference type="InterPro" id="IPR018310">
    <property type="entry name" value="Put_endonuclease_Z1-dom"/>
</dbReference>
<reference evidence="2 3" key="1">
    <citation type="submission" date="2016-09" db="EMBL/GenBank/DDBJ databases">
        <authorList>
            <person name="Capua I."/>
            <person name="De Benedictis P."/>
            <person name="Joannis T."/>
            <person name="Lombin L.H."/>
            <person name="Cattoli G."/>
        </authorList>
    </citation>
    <scope>NUCLEOTIDE SEQUENCE [LARGE SCALE GENOMIC DNA]</scope>
    <source>
        <strain evidence="2 3">NRS-1</strain>
    </source>
</reference>
<accession>A0A1E5UDV9</accession>
<dbReference type="Proteomes" id="UP000095601">
    <property type="component" value="Unassembled WGS sequence"/>
</dbReference>
<dbReference type="RefSeq" id="WP_069798803.1">
    <property type="nucleotide sequence ID" value="NZ_CP034157.1"/>
</dbReference>
<feature type="domain" description="Putative endonuclease Z1" evidence="1">
    <location>
        <begin position="310"/>
        <end position="525"/>
    </location>
</feature>
<protein>
    <submittedName>
        <fullName evidence="2">Z1 domain protein</fullName>
    </submittedName>
</protein>
<proteinExistence type="predicted"/>
<organism evidence="2 3">
    <name type="scientific">Cloacibacterium normanense</name>
    <dbReference type="NCBI Taxonomy" id="237258"/>
    <lineage>
        <taxon>Bacteria</taxon>
        <taxon>Pseudomonadati</taxon>
        <taxon>Bacteroidota</taxon>
        <taxon>Flavobacteriia</taxon>
        <taxon>Flavobacteriales</taxon>
        <taxon>Weeksellaceae</taxon>
    </lineage>
</organism>
<comment type="caution">
    <text evidence="2">The sequence shown here is derived from an EMBL/GenBank/DDBJ whole genome shotgun (WGS) entry which is preliminary data.</text>
</comment>
<sequence>MEIKILHPTSQKIKFKPVIGEKMNDLGLRLKDFLDEDEFDSLVSETAHILSRCTNPQLNQEQDVTHLTVGYVQSGKTLSFTALTALAADNGYRIVIYLAGTKNNLLSQTTKRLTKDLITSSSLNNAYKIFENPTDSKILEIRNKLRLSSKPTVLITLLKHYDHINKLADIFKSQPIKKELDKQGVLIIDDEADQASLNGFSYANSKKKSTSSEWDEETDNKESSTYASILNLRAAIPNHSYVQYTATPQGPLLISIMDLLSPESHTVLTPGKKYTGGKTYFKDFPDLIISIPDNEVFHYKDNPLKFPPKSLKEALQVYILGVALITNFWNKEKFLSMMVHADRQKGVSRLFHTWVSELIDRWTTILNLEDGDIGREDLDKEFKEIYEKEATKFYSIEDNLPSFNEIKLLIADAINDTQINLIISDSDAETEVDWESSSSHILVGADMLNRGFTVENLAVTYMPRYTKGKSNADTIQQRCRFFGYKQKYLKSCRVYLPTDSIIEYVDYVEHEEEMRTWLKNNDSLENVERQLMLAEKLNATRKNILPYNIVQTKMKGWHAMNALYSIEPNKKVVSDFLDANQFELWNPQYGTQDRKHKIYTVSVEKAIDFLTQFKFGNYADTARKQATIRYLQYLSSESEKPITHVHFIQMAYESEYRRRNFNPDTLKIDQLFTGRSTSGSETYPGDREIKLEDSICIQIHKVKLDCNQTNRLVGKVINTIAIYYPLDFATKYTNSEPEYFEPEDDE</sequence>
<dbReference type="AlphaFoldDB" id="A0A1E5UDV9"/>
<dbReference type="STRING" id="237258.SAMN04489756_12410"/>
<dbReference type="EMBL" id="MKGI01000060">
    <property type="protein sequence ID" value="OEL11103.1"/>
    <property type="molecule type" value="Genomic_DNA"/>
</dbReference>